<evidence type="ECO:0000256" key="2">
    <source>
        <dbReference type="SAM" id="SignalP"/>
    </source>
</evidence>
<name>A0ABQ9E594_TEGGR</name>
<organism evidence="3 4">
    <name type="scientific">Tegillarca granosa</name>
    <name type="common">Malaysian cockle</name>
    <name type="synonym">Anadara granosa</name>
    <dbReference type="NCBI Taxonomy" id="220873"/>
    <lineage>
        <taxon>Eukaryota</taxon>
        <taxon>Metazoa</taxon>
        <taxon>Spiralia</taxon>
        <taxon>Lophotrochozoa</taxon>
        <taxon>Mollusca</taxon>
        <taxon>Bivalvia</taxon>
        <taxon>Autobranchia</taxon>
        <taxon>Pteriomorphia</taxon>
        <taxon>Arcoida</taxon>
        <taxon>Arcoidea</taxon>
        <taxon>Arcidae</taxon>
        <taxon>Tegillarca</taxon>
    </lineage>
</organism>
<proteinExistence type="predicted"/>
<evidence type="ECO:0008006" key="5">
    <source>
        <dbReference type="Google" id="ProtNLM"/>
    </source>
</evidence>
<protein>
    <recommendedName>
        <fullName evidence="5">C2H2-type domain-containing protein</fullName>
    </recommendedName>
</protein>
<keyword evidence="2" id="KW-0732">Signal</keyword>
<dbReference type="Proteomes" id="UP001217089">
    <property type="component" value="Unassembled WGS sequence"/>
</dbReference>
<gene>
    <name evidence="3" type="ORF">KUTeg_021809</name>
</gene>
<sequence>MTYFKSLFSWNKILILLTCLRPYLFCTMENSPRTAGGQFSSVCKNKFHNEWREISLKTYPDDNQEFQLKRPKFAEIQQLESISGVKLRRGAKICEMCINHLHELNPWIGSFDAGKSLDHNYVSSHKPNLKRKNDDSEQPTDTSMPLKKDDFLTEEFLNTLESSELEKLAFLLGKIAGCNITTSSHEGLYKNNNFLQNLDLSAYLKTFDNTICKFLDGLKSSKRANSQDDYNKVKVHEHILHMLFPSIVLPLCFMENLLLYNKTSSRQATDLIGNGGPHGCYDVVKDWLGNQSMNQLQFPCGDCVVVFDNNQVIGRSWKVKLNNKVKSSVVTTICQIEYPGYGNIQSRNDLLPKFWHLDIIKLHNNVKEVPESVSNFHYRLLYTSIAEHLKVVVSEYQLTANGLTDKIDAEVSRQLTAEKSKSCHKCGYSNSKNKRICGNDLCRANLKQAEMDSLGVDELGTFTLRNKSENKQFSEVRLEFKCDQDGSYIIHKQTDCGDTSTLVNHLEMGHRDTPPKLSLSDPSFVNPNSFDSVRTVLRQIGLNAGIKIYKDGGTREWLFVVCDGLPYGLCQHVINTTYRCKNCDVATDSYTSKEQFLAHHELVHSNDEPDEFLEFSWVILRPGNGHFEMNMFKSFVELNWEVFFSDLCILMGFKSENAQRTAKSCSDNHKTWSLIRIAYEGLMQELMVPYIQHCVHDNTKITPKGFLHYVLVEAKDPNYLYVATMTLTYLQAIINMRAGLRCGNVEAIASAKAVFAPLFHSRNHPRYQEIEMQEAIQRHSIPQDLLNFFNETESVCLSGDKTSGEGLDFKAEAVNKDVQSWMPRGVPTGEDWLRVTRNLENLKMLREKAKQLTSSATSHRQSASRTTTHDEQIFGWRVYLRRKEYLSHPLETNRKHVSLSSQELDSDLINFNVLAEKRRQQYFNSKVNTNLSEETTLPPVFVTKKERQEYDLISNKTKSEIYDIIDGKINKLLDQDLKTSMSTEFRKLGSISKCKKDDLVRFHDILEDIHHQQDCGIDDIYSICCKFTLDRSIQTLHLFLLCSIETPNFLKFNLYMLAPFCSY</sequence>
<keyword evidence="4" id="KW-1185">Reference proteome</keyword>
<reference evidence="3 4" key="1">
    <citation type="submission" date="2022-12" db="EMBL/GenBank/DDBJ databases">
        <title>Chromosome-level genome of Tegillarca granosa.</title>
        <authorList>
            <person name="Kim J."/>
        </authorList>
    </citation>
    <scope>NUCLEOTIDE SEQUENCE [LARGE SCALE GENOMIC DNA]</scope>
    <source>
        <strain evidence="3">Teg-2019</strain>
        <tissue evidence="3">Adductor muscle</tissue>
    </source>
</reference>
<feature type="chain" id="PRO_5046971569" description="C2H2-type domain-containing protein" evidence="2">
    <location>
        <begin position="27"/>
        <end position="1063"/>
    </location>
</feature>
<evidence type="ECO:0000256" key="1">
    <source>
        <dbReference type="SAM" id="MobiDB-lite"/>
    </source>
</evidence>
<accession>A0ABQ9E594</accession>
<comment type="caution">
    <text evidence="3">The sequence shown here is derived from an EMBL/GenBank/DDBJ whole genome shotgun (WGS) entry which is preliminary data.</text>
</comment>
<dbReference type="EMBL" id="JARBDR010000919">
    <property type="protein sequence ID" value="KAJ8300290.1"/>
    <property type="molecule type" value="Genomic_DNA"/>
</dbReference>
<evidence type="ECO:0000313" key="3">
    <source>
        <dbReference type="EMBL" id="KAJ8300290.1"/>
    </source>
</evidence>
<evidence type="ECO:0000313" key="4">
    <source>
        <dbReference type="Proteomes" id="UP001217089"/>
    </source>
</evidence>
<feature type="region of interest" description="Disordered" evidence="1">
    <location>
        <begin position="124"/>
        <end position="146"/>
    </location>
</feature>
<feature type="signal peptide" evidence="2">
    <location>
        <begin position="1"/>
        <end position="26"/>
    </location>
</feature>